<organism evidence="1 2">
    <name type="scientific">Actinomadura barringtoniae</name>
    <dbReference type="NCBI Taxonomy" id="1427535"/>
    <lineage>
        <taxon>Bacteria</taxon>
        <taxon>Bacillati</taxon>
        <taxon>Actinomycetota</taxon>
        <taxon>Actinomycetes</taxon>
        <taxon>Streptosporangiales</taxon>
        <taxon>Thermomonosporaceae</taxon>
        <taxon>Actinomadura</taxon>
    </lineage>
</organism>
<proteinExistence type="predicted"/>
<dbReference type="RefSeq" id="WP_208254017.1">
    <property type="nucleotide sequence ID" value="NZ_JAGEOJ010000002.1"/>
</dbReference>
<dbReference type="Proteomes" id="UP000669179">
    <property type="component" value="Unassembled WGS sequence"/>
</dbReference>
<evidence type="ECO:0000313" key="1">
    <source>
        <dbReference type="EMBL" id="MBO2446409.1"/>
    </source>
</evidence>
<gene>
    <name evidence="1" type="ORF">J4573_04865</name>
</gene>
<sequence length="95" mass="9951">MTTRLTSARGVTEISDRALGRIARRAAGEADGVRTRDAGSSDDGISLKISVAYPSPAREAARRARAAVRERVEALTGVPAGRVDIDVVAMTRGTS</sequence>
<dbReference type="AlphaFoldDB" id="A0A939T3B7"/>
<evidence type="ECO:0000313" key="2">
    <source>
        <dbReference type="Proteomes" id="UP000669179"/>
    </source>
</evidence>
<protein>
    <recommendedName>
        <fullName evidence="3">Asp23/Gls24 family envelope stress response protein</fullName>
    </recommendedName>
</protein>
<keyword evidence="2" id="KW-1185">Reference proteome</keyword>
<evidence type="ECO:0008006" key="3">
    <source>
        <dbReference type="Google" id="ProtNLM"/>
    </source>
</evidence>
<comment type="caution">
    <text evidence="1">The sequence shown here is derived from an EMBL/GenBank/DDBJ whole genome shotgun (WGS) entry which is preliminary data.</text>
</comment>
<reference evidence="1" key="1">
    <citation type="submission" date="2021-03" db="EMBL/GenBank/DDBJ databases">
        <authorList>
            <person name="Kanchanasin P."/>
            <person name="Saeng-In P."/>
            <person name="Phongsopitanun W."/>
            <person name="Yuki M."/>
            <person name="Kudo T."/>
            <person name="Ohkuma M."/>
            <person name="Tanasupawat S."/>
        </authorList>
    </citation>
    <scope>NUCLEOTIDE SEQUENCE</scope>
    <source>
        <strain evidence="1">GKU 128</strain>
    </source>
</reference>
<accession>A0A939T3B7</accession>
<name>A0A939T3B7_9ACTN</name>
<dbReference type="EMBL" id="JAGEOJ010000002">
    <property type="protein sequence ID" value="MBO2446409.1"/>
    <property type="molecule type" value="Genomic_DNA"/>
</dbReference>